<keyword evidence="2" id="KW-1185">Reference proteome</keyword>
<accession>A0A926I5H9</accession>
<sequence>MSTIIFSDDMTQPYSEFITDALHKFAEYKVKKIAIVGFLDNDQTYCGYYKMNTYDKVMASEHIKSDATMEIITANIDTIREALKNLEGQDYD</sequence>
<dbReference type="AlphaFoldDB" id="A0A926I5H9"/>
<comment type="caution">
    <text evidence="1">The sequence shown here is derived from an EMBL/GenBank/DDBJ whole genome shotgun (WGS) entry which is preliminary data.</text>
</comment>
<dbReference type="EMBL" id="JACRSV010000001">
    <property type="protein sequence ID" value="MBC8558885.1"/>
    <property type="molecule type" value="Genomic_DNA"/>
</dbReference>
<proteinExistence type="predicted"/>
<dbReference type="RefSeq" id="WP_249293783.1">
    <property type="nucleotide sequence ID" value="NZ_JACRSV010000001.1"/>
</dbReference>
<protein>
    <submittedName>
        <fullName evidence="1">Uncharacterized protein</fullName>
    </submittedName>
</protein>
<organism evidence="1 2">
    <name type="scientific">Fumia xinanensis</name>
    <dbReference type="NCBI Taxonomy" id="2763659"/>
    <lineage>
        <taxon>Bacteria</taxon>
        <taxon>Bacillati</taxon>
        <taxon>Bacillota</taxon>
        <taxon>Clostridia</taxon>
        <taxon>Eubacteriales</taxon>
        <taxon>Oscillospiraceae</taxon>
        <taxon>Fumia</taxon>
    </lineage>
</organism>
<name>A0A926I5H9_9FIRM</name>
<dbReference type="Proteomes" id="UP000610760">
    <property type="component" value="Unassembled WGS sequence"/>
</dbReference>
<evidence type="ECO:0000313" key="1">
    <source>
        <dbReference type="EMBL" id="MBC8558885.1"/>
    </source>
</evidence>
<evidence type="ECO:0000313" key="2">
    <source>
        <dbReference type="Proteomes" id="UP000610760"/>
    </source>
</evidence>
<reference evidence="1" key="1">
    <citation type="submission" date="2020-08" db="EMBL/GenBank/DDBJ databases">
        <title>Genome public.</title>
        <authorList>
            <person name="Liu C."/>
            <person name="Sun Q."/>
        </authorList>
    </citation>
    <scope>NUCLEOTIDE SEQUENCE</scope>
    <source>
        <strain evidence="1">NSJ-33</strain>
    </source>
</reference>
<gene>
    <name evidence="1" type="ORF">H8710_02250</name>
</gene>